<reference evidence="8 9" key="1">
    <citation type="journal article" date="2014" name="Antonie Van Leeuwenhoek">
        <title>Hyphomonas beringensis sp. nov. and Hyphomonas chukchiensis sp. nov., isolated from surface seawater of the Bering Sea and Chukchi Sea.</title>
        <authorList>
            <person name="Li C."/>
            <person name="Lai Q."/>
            <person name="Li G."/>
            <person name="Dong C."/>
            <person name="Wang J."/>
            <person name="Liao Y."/>
            <person name="Shao Z."/>
        </authorList>
    </citation>
    <scope>NUCLEOTIDE SEQUENCE [LARGE SCALE GENOMIC DNA]</scope>
    <source>
        <strain evidence="8 9">25B14_1</strain>
    </source>
</reference>
<comment type="subcellular location">
    <subcellularLocation>
        <location evidence="7">Cytoplasm</location>
    </subcellularLocation>
</comment>
<keyword evidence="7" id="KW-0460">Magnesium</keyword>
<dbReference type="Gene3D" id="3.40.718.10">
    <property type="entry name" value="Isopropylmalate Dehydrogenase"/>
    <property type="match status" value="1"/>
</dbReference>
<dbReference type="PANTHER" id="PTHR30004:SF6">
    <property type="entry name" value="D-THREONATE 4-PHOSPHATE DEHYDROGENASE"/>
    <property type="match status" value="1"/>
</dbReference>
<keyword evidence="9" id="KW-1185">Reference proteome</keyword>
<dbReference type="GO" id="GO:0008270">
    <property type="term" value="F:zinc ion binding"/>
    <property type="evidence" value="ECO:0007669"/>
    <property type="project" value="UniProtKB-UniRule"/>
</dbReference>
<dbReference type="HAMAP" id="MF_00536">
    <property type="entry name" value="PdxA"/>
    <property type="match status" value="1"/>
</dbReference>
<dbReference type="EMBL" id="AWFF01000001">
    <property type="protein sequence ID" value="KCZ57260.1"/>
    <property type="molecule type" value="Genomic_DNA"/>
</dbReference>
<proteinExistence type="inferred from homology"/>
<feature type="binding site" evidence="7">
    <location>
        <position position="269"/>
    </location>
    <ligand>
        <name>a divalent metal cation</name>
        <dbReference type="ChEBI" id="CHEBI:60240"/>
        <note>ligand shared between dimeric partners</note>
    </ligand>
</feature>
<feature type="binding site" evidence="7">
    <location>
        <position position="214"/>
    </location>
    <ligand>
        <name>a divalent metal cation</name>
        <dbReference type="ChEBI" id="CHEBI:60240"/>
        <note>ligand shared between dimeric partners</note>
    </ligand>
</feature>
<dbReference type="GO" id="GO:0042823">
    <property type="term" value="P:pyridoxal phosphate biosynthetic process"/>
    <property type="evidence" value="ECO:0007669"/>
    <property type="project" value="UniProtKB-UniRule"/>
</dbReference>
<keyword evidence="6 7" id="KW-0664">Pyridoxine biosynthesis</keyword>
<feature type="binding site" evidence="7">
    <location>
        <position position="295"/>
    </location>
    <ligand>
        <name>substrate</name>
    </ligand>
</feature>
<keyword evidence="7" id="KW-0862">Zinc</keyword>
<dbReference type="AlphaFoldDB" id="A0A062UMD0"/>
<evidence type="ECO:0000256" key="4">
    <source>
        <dbReference type="ARBA" id="ARBA00023002"/>
    </source>
</evidence>
<keyword evidence="4 7" id="KW-0560">Oxidoreductase</keyword>
<comment type="subunit">
    <text evidence="7">Homodimer.</text>
</comment>
<keyword evidence="2 7" id="KW-0479">Metal-binding</keyword>
<gene>
    <name evidence="7" type="primary">pdxA</name>
    <name evidence="8" type="ORF">HY29_00620</name>
</gene>
<dbReference type="Proteomes" id="UP000027037">
    <property type="component" value="Unassembled WGS sequence"/>
</dbReference>
<evidence type="ECO:0000256" key="1">
    <source>
        <dbReference type="ARBA" id="ARBA00022490"/>
    </source>
</evidence>
<comment type="cofactor">
    <cofactor evidence="7">
        <name>Zn(2+)</name>
        <dbReference type="ChEBI" id="CHEBI:29105"/>
    </cofactor>
    <cofactor evidence="7">
        <name>Mg(2+)</name>
        <dbReference type="ChEBI" id="CHEBI:18420"/>
    </cofactor>
    <cofactor evidence="7">
        <name>Co(2+)</name>
        <dbReference type="ChEBI" id="CHEBI:48828"/>
    </cofactor>
    <text evidence="7">Binds 1 divalent metal cation per subunit. Can use ions such as Zn(2+), Mg(2+) or Co(2+).</text>
</comment>
<comment type="pathway">
    <text evidence="7">Cofactor biosynthesis; pyridoxine 5'-phosphate biosynthesis; pyridoxine 5'-phosphate from D-erythrose 4-phosphate: step 4/5.</text>
</comment>
<keyword evidence="7" id="KW-0170">Cobalt</keyword>
<evidence type="ECO:0000313" key="8">
    <source>
        <dbReference type="EMBL" id="KCZ57260.1"/>
    </source>
</evidence>
<dbReference type="eggNOG" id="COG1995">
    <property type="taxonomic scope" value="Bacteria"/>
</dbReference>
<evidence type="ECO:0000256" key="6">
    <source>
        <dbReference type="ARBA" id="ARBA00023096"/>
    </source>
</evidence>
<comment type="catalytic activity">
    <reaction evidence="7">
        <text>4-(phosphooxy)-L-threonine + NAD(+) = 3-amino-2-oxopropyl phosphate + CO2 + NADH</text>
        <dbReference type="Rhea" id="RHEA:32275"/>
        <dbReference type="ChEBI" id="CHEBI:16526"/>
        <dbReference type="ChEBI" id="CHEBI:57279"/>
        <dbReference type="ChEBI" id="CHEBI:57540"/>
        <dbReference type="ChEBI" id="CHEBI:57945"/>
        <dbReference type="ChEBI" id="CHEBI:58452"/>
        <dbReference type="EC" id="1.1.1.262"/>
    </reaction>
</comment>
<dbReference type="Pfam" id="PF04166">
    <property type="entry name" value="PdxA"/>
    <property type="match status" value="1"/>
</dbReference>
<evidence type="ECO:0000256" key="3">
    <source>
        <dbReference type="ARBA" id="ARBA00022857"/>
    </source>
</evidence>
<dbReference type="InterPro" id="IPR037510">
    <property type="entry name" value="PdxA"/>
</dbReference>
<accession>A0A062UMD0</accession>
<evidence type="ECO:0000256" key="5">
    <source>
        <dbReference type="ARBA" id="ARBA00023027"/>
    </source>
</evidence>
<keyword evidence="1 7" id="KW-0963">Cytoplasm</keyword>
<feature type="binding site" evidence="7">
    <location>
        <position position="134"/>
    </location>
    <ligand>
        <name>substrate</name>
    </ligand>
</feature>
<dbReference type="PANTHER" id="PTHR30004">
    <property type="entry name" value="4-HYDROXYTHREONINE-4-PHOSPHATE DEHYDROGENASE"/>
    <property type="match status" value="1"/>
</dbReference>
<comment type="similarity">
    <text evidence="7">Belongs to the PdxA family.</text>
</comment>
<dbReference type="GO" id="GO:0000287">
    <property type="term" value="F:magnesium ion binding"/>
    <property type="evidence" value="ECO:0007669"/>
    <property type="project" value="UniProtKB-UniRule"/>
</dbReference>
<evidence type="ECO:0000256" key="7">
    <source>
        <dbReference type="HAMAP-Rule" id="MF_00536"/>
    </source>
</evidence>
<feature type="binding site" evidence="7">
    <location>
        <position position="286"/>
    </location>
    <ligand>
        <name>substrate</name>
    </ligand>
</feature>
<feature type="binding site" evidence="7">
    <location>
        <position position="169"/>
    </location>
    <ligand>
        <name>a divalent metal cation</name>
        <dbReference type="ChEBI" id="CHEBI:60240"/>
        <note>ligand shared between dimeric partners</note>
    </ligand>
</feature>
<dbReference type="OrthoDB" id="9801783at2"/>
<feature type="binding site" evidence="7">
    <location>
        <position position="135"/>
    </location>
    <ligand>
        <name>substrate</name>
    </ligand>
</feature>
<name>A0A062UMD0_9PROT</name>
<dbReference type="NCBIfam" id="NF003699">
    <property type="entry name" value="PRK05312.1"/>
    <property type="match status" value="1"/>
</dbReference>
<dbReference type="UniPathway" id="UPA00244">
    <property type="reaction ID" value="UER00312"/>
</dbReference>
<dbReference type="GO" id="GO:0005737">
    <property type="term" value="C:cytoplasm"/>
    <property type="evidence" value="ECO:0007669"/>
    <property type="project" value="UniProtKB-SubCell"/>
</dbReference>
<dbReference type="STRING" id="1280946.HY29_00620"/>
<organism evidence="8 9">
    <name type="scientific">Hyphomonas beringensis</name>
    <dbReference type="NCBI Taxonomy" id="1280946"/>
    <lineage>
        <taxon>Bacteria</taxon>
        <taxon>Pseudomonadati</taxon>
        <taxon>Pseudomonadota</taxon>
        <taxon>Alphaproteobacteria</taxon>
        <taxon>Hyphomonadales</taxon>
        <taxon>Hyphomonadaceae</taxon>
        <taxon>Hyphomonas</taxon>
    </lineage>
</organism>
<evidence type="ECO:0000313" key="9">
    <source>
        <dbReference type="Proteomes" id="UP000027037"/>
    </source>
</evidence>
<evidence type="ECO:0000256" key="2">
    <source>
        <dbReference type="ARBA" id="ARBA00022723"/>
    </source>
</evidence>
<keyword evidence="3 7" id="KW-0521">NADP</keyword>
<sequence length="335" mass="35297">MSETVTKPLALTMGDPAGVGPQITMAAWQQLRDSPQHGFFVIGAPELYAPHMAVEIINHPDEAPEIFQKALPVLPLANMPLPKPGQPDSDTAPAIIKTIETAVSLCLEGQADAVVTNPINKALLYGAGFKHPGHTEFIAALCESASKRPTQPVMLLTGGGLRVALATIHIPLREACNALTTSALIALGQIVSTSMRQDFGLLAPKIAFTGLNPHAGENGTIGREEVEIINPAAEQLRAAGIDISDARSADTVFAEALTGRFDAIIAMTHDQGLIPVKTLDIWGGVNSTLGLPIVRTSPDHGTGYDAAAEGNARPDSLIAAIKQSRLMTDNRKRLA</sequence>
<keyword evidence="5 7" id="KW-0520">NAD</keyword>
<feature type="binding site" evidence="7">
    <location>
        <position position="277"/>
    </location>
    <ligand>
        <name>substrate</name>
    </ligand>
</feature>
<comment type="function">
    <text evidence="7">Catalyzes the NAD(P)-dependent oxidation of 4-(phosphooxy)-L-threonine (HTP) into 2-amino-3-oxo-4-(phosphooxy)butyric acid which spontaneously decarboxylates to form 3-amino-2-oxopropyl phosphate (AHAP).</text>
</comment>
<comment type="miscellaneous">
    <text evidence="7">The active site is located at the dimer interface.</text>
</comment>
<dbReference type="EC" id="1.1.1.262" evidence="7"/>
<protein>
    <recommendedName>
        <fullName evidence="7">4-hydroxythreonine-4-phosphate dehydrogenase</fullName>
        <ecNumber evidence="7">1.1.1.262</ecNumber>
    </recommendedName>
    <alternativeName>
        <fullName evidence="7">4-(phosphohydroxy)-L-threonine dehydrogenase</fullName>
    </alternativeName>
</protein>
<dbReference type="InterPro" id="IPR005255">
    <property type="entry name" value="PdxA_fam"/>
</dbReference>
<dbReference type="GO" id="GO:0008615">
    <property type="term" value="P:pyridoxine biosynthetic process"/>
    <property type="evidence" value="ECO:0007669"/>
    <property type="project" value="UniProtKB-UniRule"/>
</dbReference>
<dbReference type="SUPFAM" id="SSF53659">
    <property type="entry name" value="Isocitrate/Isopropylmalate dehydrogenase-like"/>
    <property type="match status" value="1"/>
</dbReference>
<dbReference type="GO" id="GO:0050570">
    <property type="term" value="F:4-hydroxythreonine-4-phosphate dehydrogenase activity"/>
    <property type="evidence" value="ECO:0007669"/>
    <property type="project" value="UniProtKB-UniRule"/>
</dbReference>
<dbReference type="GO" id="GO:0051287">
    <property type="term" value="F:NAD binding"/>
    <property type="evidence" value="ECO:0007669"/>
    <property type="project" value="InterPro"/>
</dbReference>
<dbReference type="GO" id="GO:0050897">
    <property type="term" value="F:cobalt ion binding"/>
    <property type="evidence" value="ECO:0007669"/>
    <property type="project" value="UniProtKB-UniRule"/>
</dbReference>
<comment type="caution">
    <text evidence="8">The sequence shown here is derived from an EMBL/GenBank/DDBJ whole genome shotgun (WGS) entry which is preliminary data.</text>
</comment>
<dbReference type="PATRIC" id="fig|1280946.3.peg.121"/>
<dbReference type="NCBIfam" id="TIGR00557">
    <property type="entry name" value="pdxA"/>
    <property type="match status" value="1"/>
</dbReference>